<dbReference type="Proteomes" id="UP001370758">
    <property type="component" value="Unassembled WGS sequence"/>
</dbReference>
<feature type="transmembrane region" description="Helical" evidence="2">
    <location>
        <begin position="162"/>
        <end position="184"/>
    </location>
</feature>
<evidence type="ECO:0000256" key="1">
    <source>
        <dbReference type="SAM" id="MobiDB-lite"/>
    </source>
</evidence>
<evidence type="ECO:0000313" key="4">
    <source>
        <dbReference type="Proteomes" id="UP001370758"/>
    </source>
</evidence>
<comment type="caution">
    <text evidence="3">The sequence shown here is derived from an EMBL/GenBank/DDBJ whole genome shotgun (WGS) entry which is preliminary data.</text>
</comment>
<protein>
    <submittedName>
        <fullName evidence="3">Uncharacterized protein</fullName>
    </submittedName>
</protein>
<keyword evidence="2" id="KW-0812">Transmembrane</keyword>
<evidence type="ECO:0000313" key="3">
    <source>
        <dbReference type="EMBL" id="KAK6503565.1"/>
    </source>
</evidence>
<dbReference type="EMBL" id="JAVHJL010000005">
    <property type="protein sequence ID" value="KAK6503565.1"/>
    <property type="molecule type" value="Genomic_DNA"/>
</dbReference>
<dbReference type="AlphaFoldDB" id="A0AAV9W7K0"/>
<reference evidence="3 4" key="1">
    <citation type="submission" date="2023-08" db="EMBL/GenBank/DDBJ databases">
        <authorList>
            <person name="Palmer J.M."/>
        </authorList>
    </citation>
    <scope>NUCLEOTIDE SEQUENCE [LARGE SCALE GENOMIC DNA]</scope>
    <source>
        <strain evidence="3 4">TWF481</strain>
    </source>
</reference>
<organism evidence="3 4">
    <name type="scientific">Arthrobotrys musiformis</name>
    <dbReference type="NCBI Taxonomy" id="47236"/>
    <lineage>
        <taxon>Eukaryota</taxon>
        <taxon>Fungi</taxon>
        <taxon>Dikarya</taxon>
        <taxon>Ascomycota</taxon>
        <taxon>Pezizomycotina</taxon>
        <taxon>Orbiliomycetes</taxon>
        <taxon>Orbiliales</taxon>
        <taxon>Orbiliaceae</taxon>
        <taxon>Arthrobotrys</taxon>
    </lineage>
</organism>
<feature type="transmembrane region" description="Helical" evidence="2">
    <location>
        <begin position="229"/>
        <end position="249"/>
    </location>
</feature>
<feature type="transmembrane region" description="Helical" evidence="2">
    <location>
        <begin position="87"/>
        <end position="107"/>
    </location>
</feature>
<keyword evidence="2" id="KW-0472">Membrane</keyword>
<evidence type="ECO:0000256" key="2">
    <source>
        <dbReference type="SAM" id="Phobius"/>
    </source>
</evidence>
<proteinExistence type="predicted"/>
<sequence length="279" mass="30292">MAPVVYRVRPPHGTGGSGGVGSSSARGVGMAPGAPTGARAGVPLVAFAHYYGRNSGSYDEENPPPVPLEWMMSPLDPSNCPKAEATLITFGVTATVVALGLVLASYQPFVRKVTCGCFGKKGSSGVWWTWIFTLSLFFVGNLAVSLVVVNTEGYKHLLFKNVFALYISKPSFSMALLAILRILVYSEGESVYVDGYISTAISELVLKIVSAVFIGTTWERLPNQPVKDYMNGALIYMKILPVLAAMVSAEAGDSRDFMGDIFHSRYVWGYHRATFWVYF</sequence>
<feature type="transmembrane region" description="Helical" evidence="2">
    <location>
        <begin position="196"/>
        <end position="217"/>
    </location>
</feature>
<name>A0AAV9W7K0_9PEZI</name>
<accession>A0AAV9W7K0</accession>
<keyword evidence="2" id="KW-1133">Transmembrane helix</keyword>
<gene>
    <name evidence="3" type="ORF">TWF481_008579</name>
</gene>
<keyword evidence="4" id="KW-1185">Reference proteome</keyword>
<feature type="region of interest" description="Disordered" evidence="1">
    <location>
        <begin position="1"/>
        <end position="27"/>
    </location>
</feature>
<feature type="transmembrane region" description="Helical" evidence="2">
    <location>
        <begin position="127"/>
        <end position="150"/>
    </location>
</feature>